<evidence type="ECO:0000313" key="2">
    <source>
        <dbReference type="Proteomes" id="UP001207468"/>
    </source>
</evidence>
<name>A0ACC0TU99_9AGAM</name>
<comment type="caution">
    <text evidence="1">The sequence shown here is derived from an EMBL/GenBank/DDBJ whole genome shotgun (WGS) entry which is preliminary data.</text>
</comment>
<reference evidence="1" key="1">
    <citation type="submission" date="2021-03" db="EMBL/GenBank/DDBJ databases">
        <title>Evolutionary priming and transition to the ectomycorrhizal habit in an iconic lineage of mushroom-forming fungi: is preadaptation a requirement?</title>
        <authorList>
            <consortium name="DOE Joint Genome Institute"/>
            <person name="Looney B.P."/>
            <person name="Miyauchi S."/>
            <person name="Morin E."/>
            <person name="Drula E."/>
            <person name="Courty P.E."/>
            <person name="Chicoki N."/>
            <person name="Fauchery L."/>
            <person name="Kohler A."/>
            <person name="Kuo A."/>
            <person name="LaButti K."/>
            <person name="Pangilinan J."/>
            <person name="Lipzen A."/>
            <person name="Riley R."/>
            <person name="Andreopoulos W."/>
            <person name="He G."/>
            <person name="Johnson J."/>
            <person name="Barry K.W."/>
            <person name="Grigoriev I.V."/>
            <person name="Nagy L."/>
            <person name="Hibbett D."/>
            <person name="Henrissat B."/>
            <person name="Matheny P.B."/>
            <person name="Labbe J."/>
            <person name="Martin A.F."/>
        </authorList>
    </citation>
    <scope>NUCLEOTIDE SEQUENCE</scope>
    <source>
        <strain evidence="1">BPL698</strain>
    </source>
</reference>
<gene>
    <name evidence="1" type="ORF">F5148DRAFT_987677</name>
</gene>
<dbReference type="Proteomes" id="UP001207468">
    <property type="component" value="Unassembled WGS sequence"/>
</dbReference>
<organism evidence="1 2">
    <name type="scientific">Russula earlei</name>
    <dbReference type="NCBI Taxonomy" id="71964"/>
    <lineage>
        <taxon>Eukaryota</taxon>
        <taxon>Fungi</taxon>
        <taxon>Dikarya</taxon>
        <taxon>Basidiomycota</taxon>
        <taxon>Agaricomycotina</taxon>
        <taxon>Agaricomycetes</taxon>
        <taxon>Russulales</taxon>
        <taxon>Russulaceae</taxon>
        <taxon>Russula</taxon>
    </lineage>
</organism>
<protein>
    <submittedName>
        <fullName evidence="1">Uncharacterized protein</fullName>
    </submittedName>
</protein>
<proteinExistence type="predicted"/>
<accession>A0ACC0TU99</accession>
<keyword evidence="2" id="KW-1185">Reference proteome</keyword>
<feature type="non-terminal residue" evidence="1">
    <location>
        <position position="1"/>
    </location>
</feature>
<dbReference type="EMBL" id="JAGFNK010000514">
    <property type="protein sequence ID" value="KAI9449296.1"/>
    <property type="molecule type" value="Genomic_DNA"/>
</dbReference>
<evidence type="ECO:0000313" key="1">
    <source>
        <dbReference type="EMBL" id="KAI9449296.1"/>
    </source>
</evidence>
<sequence length="86" mass="9514">KANFKMGECITWTHGQDGCSAITVDGGSEQSHVLLKPGWAFVQTRDWQVDIKAKGCKVSADNLGWVYTNDALLEPHALQWARGKLK</sequence>